<organism evidence="2 3">
    <name type="scientific">Candidatus Segetimicrobium genomatis</name>
    <dbReference type="NCBI Taxonomy" id="2569760"/>
    <lineage>
        <taxon>Bacteria</taxon>
        <taxon>Bacillati</taxon>
        <taxon>Candidatus Sysuimicrobiota</taxon>
        <taxon>Candidatus Sysuimicrobiia</taxon>
        <taxon>Candidatus Sysuimicrobiales</taxon>
        <taxon>Candidatus Segetimicrobiaceae</taxon>
        <taxon>Candidatus Segetimicrobium</taxon>
    </lineage>
</organism>
<dbReference type="InterPro" id="IPR036116">
    <property type="entry name" value="FN3_sf"/>
</dbReference>
<dbReference type="InterPro" id="IPR008964">
    <property type="entry name" value="Invasin/intimin_cell_adhesion"/>
</dbReference>
<dbReference type="SUPFAM" id="SSF49373">
    <property type="entry name" value="Invasin/intimin cell-adhesion fragments"/>
    <property type="match status" value="1"/>
</dbReference>
<dbReference type="SUPFAM" id="SSF49265">
    <property type="entry name" value="Fibronectin type III"/>
    <property type="match status" value="1"/>
</dbReference>
<dbReference type="AlphaFoldDB" id="A0A537KVW6"/>
<feature type="domain" description="BIG2" evidence="1">
    <location>
        <begin position="108"/>
        <end position="188"/>
    </location>
</feature>
<dbReference type="SMART" id="SM00635">
    <property type="entry name" value="BID_2"/>
    <property type="match status" value="1"/>
</dbReference>
<dbReference type="Gene3D" id="2.60.120.200">
    <property type="match status" value="1"/>
</dbReference>
<dbReference type="Gene3D" id="2.60.40.10">
    <property type="entry name" value="Immunoglobulins"/>
    <property type="match status" value="1"/>
</dbReference>
<evidence type="ECO:0000259" key="1">
    <source>
        <dbReference type="SMART" id="SM00635"/>
    </source>
</evidence>
<dbReference type="Proteomes" id="UP000319353">
    <property type="component" value="Unassembled WGS sequence"/>
</dbReference>
<dbReference type="EMBL" id="VBAL01000127">
    <property type="protein sequence ID" value="TMI99861.1"/>
    <property type="molecule type" value="Genomic_DNA"/>
</dbReference>
<evidence type="ECO:0000313" key="2">
    <source>
        <dbReference type="EMBL" id="TMI99861.1"/>
    </source>
</evidence>
<protein>
    <submittedName>
        <fullName evidence="2">Ig-like domain-containing protein</fullName>
    </submittedName>
</protein>
<reference evidence="2 3" key="1">
    <citation type="journal article" date="2019" name="Nat. Microbiol.">
        <title>Mediterranean grassland soil C-N compound turnover is dependent on rainfall and depth, and is mediated by genomically divergent microorganisms.</title>
        <authorList>
            <person name="Diamond S."/>
            <person name="Andeer P.F."/>
            <person name="Li Z."/>
            <person name="Crits-Christoph A."/>
            <person name="Burstein D."/>
            <person name="Anantharaman K."/>
            <person name="Lane K.R."/>
            <person name="Thomas B.C."/>
            <person name="Pan C."/>
            <person name="Northen T.R."/>
            <person name="Banfield J.F."/>
        </authorList>
    </citation>
    <scope>NUCLEOTIDE SEQUENCE [LARGE SCALE GENOMIC DNA]</scope>
    <source>
        <strain evidence="2">NP_4</strain>
    </source>
</reference>
<dbReference type="InterPro" id="IPR003343">
    <property type="entry name" value="Big_2"/>
</dbReference>
<comment type="caution">
    <text evidence="2">The sequence shown here is derived from an EMBL/GenBank/DDBJ whole genome shotgun (WGS) entry which is preliminary data.</text>
</comment>
<gene>
    <name evidence="2" type="ORF">E6H01_10415</name>
</gene>
<proteinExistence type="predicted"/>
<evidence type="ECO:0000313" key="3">
    <source>
        <dbReference type="Proteomes" id="UP000319353"/>
    </source>
</evidence>
<dbReference type="Pfam" id="PF02368">
    <property type="entry name" value="Big_2"/>
    <property type="match status" value="1"/>
</dbReference>
<name>A0A537KVW6_9BACT</name>
<sequence length="449" mass="46912">MASVTDTSVALSFTEVTDGTGQPASYDIRWAVGAISWSSATDVTRGSCTVPVAGSAIGAKRSCTVLGLASVTGYQFQLIAFRGTLNVNAVFGALSNVASGTTTGTAVPVASVTVTPATVSIPVGQTVQLAAMPKDANNNPLGGRVVTWATSNAAVATVSTGGLVSGVAVGSATLTATSEGQSGTAAVTVTVPPPPPPGGVIFQSDWTSGTGNTSQVVTDGNRWTHWFEFNSGGLLSVVAGGPSGYANALRVQQRGPAYSAVVTKETFVPQSTDFYLRYYMRNDDTSPVGDHIVTADIYNYSWLTYMRKSGGSSGWTFVMLLPGGGYPLLDWGPTVTLARGAWYRFEYFVHFTDATHMQVHPRVYDAAGTLLASDADFQQQDYGSAVWNGRSNWTLASYYAAGFSLDVSGGLANLTTLGFGNNGQALALDTGLYWYFAGVQVRTDTWSGP</sequence>
<accession>A0A537KVW6</accession>
<dbReference type="Gene3D" id="2.60.40.1080">
    <property type="match status" value="1"/>
</dbReference>
<dbReference type="InterPro" id="IPR013783">
    <property type="entry name" value="Ig-like_fold"/>
</dbReference>